<dbReference type="OrthoDB" id="9792929at2"/>
<evidence type="ECO:0000313" key="4">
    <source>
        <dbReference type="EMBL" id="TJZ77449.1"/>
    </source>
</evidence>
<dbReference type="RefSeq" id="WP_136771925.1">
    <property type="nucleotide sequence ID" value="NZ_CP156074.1"/>
</dbReference>
<reference evidence="4 5" key="1">
    <citation type="submission" date="2019-04" db="EMBL/GenBank/DDBJ databases">
        <title>Chitiniphilus eburnea sp. nov., a novel chitinolytic bacterium isolated from aquaculture sludge.</title>
        <authorList>
            <person name="Sheng M."/>
        </authorList>
    </citation>
    <scope>NUCLEOTIDE SEQUENCE [LARGE SCALE GENOMIC DNA]</scope>
    <source>
        <strain evidence="4 5">HX-2-15</strain>
    </source>
</reference>
<keyword evidence="5" id="KW-1185">Reference proteome</keyword>
<evidence type="ECO:0000256" key="1">
    <source>
        <dbReference type="ARBA" id="ARBA00022679"/>
    </source>
</evidence>
<dbReference type="GO" id="GO:0016747">
    <property type="term" value="F:acyltransferase activity, transferring groups other than amino-acyl groups"/>
    <property type="evidence" value="ECO:0007669"/>
    <property type="project" value="InterPro"/>
</dbReference>
<dbReference type="InterPro" id="IPR016181">
    <property type="entry name" value="Acyl_CoA_acyltransferase"/>
</dbReference>
<dbReference type="EMBL" id="SUMF01000002">
    <property type="protein sequence ID" value="TJZ77449.1"/>
    <property type="molecule type" value="Genomic_DNA"/>
</dbReference>
<comment type="caution">
    <text evidence="4">The sequence shown here is derived from an EMBL/GenBank/DDBJ whole genome shotgun (WGS) entry which is preliminary data.</text>
</comment>
<feature type="domain" description="N-acetyltransferase" evidence="3">
    <location>
        <begin position="4"/>
        <end position="149"/>
    </location>
</feature>
<gene>
    <name evidence="4" type="ORF">FAZ21_03685</name>
</gene>
<keyword evidence="2" id="KW-0012">Acyltransferase</keyword>
<dbReference type="PANTHER" id="PTHR43877:SF2">
    <property type="entry name" value="AMINOALKYLPHOSPHONATE N-ACETYLTRANSFERASE-RELATED"/>
    <property type="match status" value="1"/>
</dbReference>
<dbReference type="SUPFAM" id="SSF55729">
    <property type="entry name" value="Acyl-CoA N-acyltransferases (Nat)"/>
    <property type="match status" value="1"/>
</dbReference>
<dbReference type="Pfam" id="PF00583">
    <property type="entry name" value="Acetyltransf_1"/>
    <property type="match status" value="1"/>
</dbReference>
<organism evidence="4 5">
    <name type="scientific">Chitiniphilus eburneus</name>
    <dbReference type="NCBI Taxonomy" id="2571148"/>
    <lineage>
        <taxon>Bacteria</taxon>
        <taxon>Pseudomonadati</taxon>
        <taxon>Pseudomonadota</taxon>
        <taxon>Betaproteobacteria</taxon>
        <taxon>Neisseriales</taxon>
        <taxon>Chitinibacteraceae</taxon>
        <taxon>Chitiniphilus</taxon>
    </lineage>
</organism>
<evidence type="ECO:0000256" key="2">
    <source>
        <dbReference type="ARBA" id="ARBA00023315"/>
    </source>
</evidence>
<dbReference type="Gene3D" id="3.40.630.30">
    <property type="match status" value="1"/>
</dbReference>
<name>A0A4U0Q878_9NEIS</name>
<dbReference type="CDD" id="cd04301">
    <property type="entry name" value="NAT_SF"/>
    <property type="match status" value="1"/>
</dbReference>
<dbReference type="PROSITE" id="PS51186">
    <property type="entry name" value="GNAT"/>
    <property type="match status" value="1"/>
</dbReference>
<dbReference type="InterPro" id="IPR050832">
    <property type="entry name" value="Bact_Acetyltransf"/>
</dbReference>
<accession>A0A4U0Q878</accession>
<dbReference type="AlphaFoldDB" id="A0A4U0Q878"/>
<dbReference type="Proteomes" id="UP000310016">
    <property type="component" value="Unassembled WGS sequence"/>
</dbReference>
<protein>
    <submittedName>
        <fullName evidence="4">GNAT family N-acetyltransferase</fullName>
    </submittedName>
</protein>
<dbReference type="InterPro" id="IPR000182">
    <property type="entry name" value="GNAT_dom"/>
</dbReference>
<dbReference type="PANTHER" id="PTHR43877">
    <property type="entry name" value="AMINOALKYLPHOSPHONATE N-ACETYLTRANSFERASE-RELATED-RELATED"/>
    <property type="match status" value="1"/>
</dbReference>
<keyword evidence="1 4" id="KW-0808">Transferase</keyword>
<proteinExistence type="predicted"/>
<evidence type="ECO:0000313" key="5">
    <source>
        <dbReference type="Proteomes" id="UP000310016"/>
    </source>
</evidence>
<sequence>MNNARPRSATGSDLDALAILFDQYRQFYGRPADAALAREFIAMRLELRDSRLFVVDAAQGLAGFAQAYPSLSSLAAGPIWILNDLFVAPTSRGSHVGTQLLQAVEVAARGAGALQLRVETAPDNVGAQRLYQSQGFRREMGFLQFVLKL</sequence>
<evidence type="ECO:0000259" key="3">
    <source>
        <dbReference type="PROSITE" id="PS51186"/>
    </source>
</evidence>